<dbReference type="GO" id="GO:0008009">
    <property type="term" value="F:chemokine activity"/>
    <property type="evidence" value="ECO:0007669"/>
    <property type="project" value="InterPro"/>
</dbReference>
<evidence type="ECO:0000313" key="4">
    <source>
        <dbReference type="Ensembl" id="ENSMALP00000025542.1"/>
    </source>
</evidence>
<protein>
    <recommendedName>
        <fullName evidence="3">Chemokine interleukin-8-like domain-containing protein</fullName>
    </recommendedName>
</protein>
<dbReference type="Gene3D" id="2.40.50.40">
    <property type="match status" value="1"/>
</dbReference>
<accession>A0A3Q3KA34</accession>
<reference evidence="4" key="2">
    <citation type="submission" date="2025-09" db="UniProtKB">
        <authorList>
            <consortium name="Ensembl"/>
        </authorList>
    </citation>
    <scope>IDENTIFICATION</scope>
</reference>
<dbReference type="Ensembl" id="ENSMALT00000026016.1">
    <property type="protein sequence ID" value="ENSMALP00000025542.1"/>
    <property type="gene ID" value="ENSMALG00000017767.1"/>
</dbReference>
<feature type="domain" description="Chemokine interleukin-8-like" evidence="3">
    <location>
        <begin position="26"/>
        <end position="78"/>
    </location>
</feature>
<keyword evidence="1" id="KW-0202">Cytokine</keyword>
<dbReference type="InterPro" id="IPR036048">
    <property type="entry name" value="Interleukin_8-like_sf"/>
</dbReference>
<dbReference type="GO" id="GO:0006955">
    <property type="term" value="P:immune response"/>
    <property type="evidence" value="ECO:0007669"/>
    <property type="project" value="InterPro"/>
</dbReference>
<name>A0A3Q3KA34_MONAL</name>
<evidence type="ECO:0000313" key="5">
    <source>
        <dbReference type="Proteomes" id="UP000261600"/>
    </source>
</evidence>
<dbReference type="Pfam" id="PF00048">
    <property type="entry name" value="IL8"/>
    <property type="match status" value="1"/>
</dbReference>
<evidence type="ECO:0000256" key="2">
    <source>
        <dbReference type="SAM" id="SignalP"/>
    </source>
</evidence>
<organism evidence="4 5">
    <name type="scientific">Monopterus albus</name>
    <name type="common">Swamp eel</name>
    <dbReference type="NCBI Taxonomy" id="43700"/>
    <lineage>
        <taxon>Eukaryota</taxon>
        <taxon>Metazoa</taxon>
        <taxon>Chordata</taxon>
        <taxon>Craniata</taxon>
        <taxon>Vertebrata</taxon>
        <taxon>Euteleostomi</taxon>
        <taxon>Actinopterygii</taxon>
        <taxon>Neopterygii</taxon>
        <taxon>Teleostei</taxon>
        <taxon>Neoteleostei</taxon>
        <taxon>Acanthomorphata</taxon>
        <taxon>Anabantaria</taxon>
        <taxon>Synbranchiformes</taxon>
        <taxon>Synbranchidae</taxon>
        <taxon>Monopterus</taxon>
    </lineage>
</organism>
<feature type="chain" id="PRO_5018700107" description="Chemokine interleukin-8-like domain-containing protein" evidence="2">
    <location>
        <begin position="23"/>
        <end position="97"/>
    </location>
</feature>
<sequence>MDLRVAVVIVCLCAVAIISTEAGIPKCCVKTQRFIHPQLLRNVQKVVEQNEHDGCDISARILYIKGLNKPVCADPMLKIKKMTKRRKMRLNKYKPSK</sequence>
<dbReference type="GO" id="GO:0005615">
    <property type="term" value="C:extracellular space"/>
    <property type="evidence" value="ECO:0007669"/>
    <property type="project" value="UniProtKB-KW"/>
</dbReference>
<dbReference type="SUPFAM" id="SSF54117">
    <property type="entry name" value="Interleukin 8-like chemokines"/>
    <property type="match status" value="1"/>
</dbReference>
<evidence type="ECO:0000256" key="1">
    <source>
        <dbReference type="ARBA" id="ARBA00022514"/>
    </source>
</evidence>
<dbReference type="AlphaFoldDB" id="A0A3Q3KA34"/>
<evidence type="ECO:0000259" key="3">
    <source>
        <dbReference type="Pfam" id="PF00048"/>
    </source>
</evidence>
<keyword evidence="2" id="KW-0732">Signal</keyword>
<keyword evidence="5" id="KW-1185">Reference proteome</keyword>
<proteinExistence type="predicted"/>
<dbReference type="Proteomes" id="UP000261600">
    <property type="component" value="Unplaced"/>
</dbReference>
<feature type="signal peptide" evidence="2">
    <location>
        <begin position="1"/>
        <end position="22"/>
    </location>
</feature>
<reference evidence="4" key="1">
    <citation type="submission" date="2025-08" db="UniProtKB">
        <authorList>
            <consortium name="Ensembl"/>
        </authorList>
    </citation>
    <scope>IDENTIFICATION</scope>
</reference>
<dbReference type="InterPro" id="IPR001811">
    <property type="entry name" value="Chemokine_IL8-like_dom"/>
</dbReference>